<dbReference type="EMBL" id="JBHTIU010000012">
    <property type="protein sequence ID" value="MFD0868382.1"/>
    <property type="molecule type" value="Genomic_DNA"/>
</dbReference>
<gene>
    <name evidence="1" type="ORF">ACFQ03_04420</name>
</gene>
<reference evidence="2" key="1">
    <citation type="journal article" date="2019" name="Int. J. Syst. Evol. Microbiol.">
        <title>The Global Catalogue of Microorganisms (GCM) 10K type strain sequencing project: providing services to taxonomists for standard genome sequencing and annotation.</title>
        <authorList>
            <consortium name="The Broad Institute Genomics Platform"/>
            <consortium name="The Broad Institute Genome Sequencing Center for Infectious Disease"/>
            <person name="Wu L."/>
            <person name="Ma J."/>
        </authorList>
    </citation>
    <scope>NUCLEOTIDE SEQUENCE [LARGE SCALE GENOMIC DNA]</scope>
    <source>
        <strain evidence="2">CCUG 57263</strain>
    </source>
</reference>
<proteinExistence type="predicted"/>
<evidence type="ECO:0000313" key="2">
    <source>
        <dbReference type="Proteomes" id="UP001597120"/>
    </source>
</evidence>
<accession>A0ABW3D7L4</accession>
<dbReference type="Pfam" id="PF12787">
    <property type="entry name" value="EcsC"/>
    <property type="match status" value="1"/>
</dbReference>
<keyword evidence="2" id="KW-1185">Reference proteome</keyword>
<dbReference type="PANTHER" id="PTHR41260">
    <property type="entry name" value="PROTEIN ECSC"/>
    <property type="match status" value="1"/>
</dbReference>
<dbReference type="Proteomes" id="UP001597120">
    <property type="component" value="Unassembled WGS sequence"/>
</dbReference>
<sequence>MMGYEEQVAMELRLWARNLAKKEGVLESTSKAFSNKINNVLPKKVHAALTSAIKGIVQASLVGAKYTPKRPVAYGITLEERDRQAEQLTNVYKKVAAAEGAGTGAGGLLLGAVDFPALIAIKMKYLFEMAHIYGFDTSDMNERLYILSIFQLAFSSREHRLTVFERMKNWEHQHHESSGRFNNSDEIDWQKLQQEYRDSLDLRKLLQLVPGIGAVIGAWANYGLLEDLNVAAKNSYRMRILQRHNGLSSAEL</sequence>
<organism evidence="1 2">
    <name type="scientific">Paenibacillus residui</name>
    <dbReference type="NCBI Taxonomy" id="629724"/>
    <lineage>
        <taxon>Bacteria</taxon>
        <taxon>Bacillati</taxon>
        <taxon>Bacillota</taxon>
        <taxon>Bacilli</taxon>
        <taxon>Bacillales</taxon>
        <taxon>Paenibacillaceae</taxon>
        <taxon>Paenibacillus</taxon>
    </lineage>
</organism>
<dbReference type="PANTHER" id="PTHR41260:SF1">
    <property type="entry name" value="PROTEIN ECSC"/>
    <property type="match status" value="1"/>
</dbReference>
<dbReference type="InterPro" id="IPR024787">
    <property type="entry name" value="EcsC"/>
</dbReference>
<name>A0ABW3D7L4_9BACL</name>
<protein>
    <submittedName>
        <fullName evidence="1">EcsC family protein</fullName>
    </submittedName>
</protein>
<comment type="caution">
    <text evidence="1">The sequence shown here is derived from an EMBL/GenBank/DDBJ whole genome shotgun (WGS) entry which is preliminary data.</text>
</comment>
<dbReference type="RefSeq" id="WP_379286323.1">
    <property type="nucleotide sequence ID" value="NZ_JBHTIU010000012.1"/>
</dbReference>
<evidence type="ECO:0000313" key="1">
    <source>
        <dbReference type="EMBL" id="MFD0868382.1"/>
    </source>
</evidence>